<dbReference type="Proteomes" id="UP000257109">
    <property type="component" value="Unassembled WGS sequence"/>
</dbReference>
<name>A0A371HR40_MUCPR</name>
<sequence>MDFVLGLPRSISERDFIFKVVDRFSKIAHFIPWHNSNDMCHVVNLFFRKVPFLKAPLLLLDLVPFPIPSKANLEGLSKA</sequence>
<dbReference type="AlphaFoldDB" id="A0A371HR40"/>
<gene>
    <name evidence="1" type="ORF">CR513_10936</name>
</gene>
<dbReference type="EMBL" id="QJKJ01001920">
    <property type="protein sequence ID" value="RDY05255.1"/>
    <property type="molecule type" value="Genomic_DNA"/>
</dbReference>
<reference evidence="1" key="1">
    <citation type="submission" date="2018-05" db="EMBL/GenBank/DDBJ databases">
        <title>Draft genome of Mucuna pruriens seed.</title>
        <authorList>
            <person name="Nnadi N.E."/>
            <person name="Vos R."/>
            <person name="Hasami M.H."/>
            <person name="Devisetty U.K."/>
            <person name="Aguiy J.C."/>
        </authorList>
    </citation>
    <scope>NUCLEOTIDE SEQUENCE [LARGE SCALE GENOMIC DNA]</scope>
    <source>
        <strain evidence="1">JCA_2017</strain>
    </source>
</reference>
<proteinExistence type="predicted"/>
<dbReference type="PANTHER" id="PTHR35046:SF9">
    <property type="entry name" value="RNA-DIRECTED DNA POLYMERASE"/>
    <property type="match status" value="1"/>
</dbReference>
<organism evidence="1 2">
    <name type="scientific">Mucuna pruriens</name>
    <name type="common">Velvet bean</name>
    <name type="synonym">Dolichos pruriens</name>
    <dbReference type="NCBI Taxonomy" id="157652"/>
    <lineage>
        <taxon>Eukaryota</taxon>
        <taxon>Viridiplantae</taxon>
        <taxon>Streptophyta</taxon>
        <taxon>Embryophyta</taxon>
        <taxon>Tracheophyta</taxon>
        <taxon>Spermatophyta</taxon>
        <taxon>Magnoliopsida</taxon>
        <taxon>eudicotyledons</taxon>
        <taxon>Gunneridae</taxon>
        <taxon>Pentapetalae</taxon>
        <taxon>rosids</taxon>
        <taxon>fabids</taxon>
        <taxon>Fabales</taxon>
        <taxon>Fabaceae</taxon>
        <taxon>Papilionoideae</taxon>
        <taxon>50 kb inversion clade</taxon>
        <taxon>NPAAA clade</taxon>
        <taxon>indigoferoid/millettioid clade</taxon>
        <taxon>Phaseoleae</taxon>
        <taxon>Mucuna</taxon>
    </lineage>
</organism>
<keyword evidence="2" id="KW-1185">Reference proteome</keyword>
<accession>A0A371HR40</accession>
<comment type="caution">
    <text evidence="1">The sequence shown here is derived from an EMBL/GenBank/DDBJ whole genome shotgun (WGS) entry which is preliminary data.</text>
</comment>
<dbReference type="OrthoDB" id="1938712at2759"/>
<feature type="non-terminal residue" evidence="1">
    <location>
        <position position="1"/>
    </location>
</feature>
<dbReference type="PANTHER" id="PTHR35046">
    <property type="entry name" value="ZINC KNUCKLE (CCHC-TYPE) FAMILY PROTEIN"/>
    <property type="match status" value="1"/>
</dbReference>
<evidence type="ECO:0000313" key="1">
    <source>
        <dbReference type="EMBL" id="RDY05255.1"/>
    </source>
</evidence>
<protein>
    <submittedName>
        <fullName evidence="1">Uncharacterized protein</fullName>
    </submittedName>
</protein>
<evidence type="ECO:0000313" key="2">
    <source>
        <dbReference type="Proteomes" id="UP000257109"/>
    </source>
</evidence>